<dbReference type="InterPro" id="IPR004042">
    <property type="entry name" value="Intein_endonuc_central"/>
</dbReference>
<protein>
    <recommendedName>
        <fullName evidence="1">DOD-type homing endonuclease domain-containing protein</fullName>
    </recommendedName>
</protein>
<dbReference type="GO" id="GO:0004519">
    <property type="term" value="F:endonuclease activity"/>
    <property type="evidence" value="ECO:0007669"/>
    <property type="project" value="InterPro"/>
</dbReference>
<name>A0A2M7R829_9BACT</name>
<reference evidence="3" key="1">
    <citation type="submission" date="2017-09" db="EMBL/GenBank/DDBJ databases">
        <title>Depth-based differentiation of microbial function through sediment-hosted aquifers and enrichment of novel symbionts in the deep terrestrial subsurface.</title>
        <authorList>
            <person name="Probst A.J."/>
            <person name="Ladd B."/>
            <person name="Jarett J.K."/>
            <person name="Geller-Mcgrath D.E."/>
            <person name="Sieber C.M.K."/>
            <person name="Emerson J.B."/>
            <person name="Anantharaman K."/>
            <person name="Thomas B.C."/>
            <person name="Malmstrom R."/>
            <person name="Stieglmeier M."/>
            <person name="Klingl A."/>
            <person name="Woyke T."/>
            <person name="Ryan C.M."/>
            <person name="Banfield J.F."/>
        </authorList>
    </citation>
    <scope>NUCLEOTIDE SEQUENCE [LARGE SCALE GENOMIC DNA]</scope>
</reference>
<proteinExistence type="predicted"/>
<evidence type="ECO:0000259" key="1">
    <source>
        <dbReference type="PROSITE" id="PS50819"/>
    </source>
</evidence>
<dbReference type="Gene3D" id="3.10.28.10">
    <property type="entry name" value="Homing endonucleases"/>
    <property type="match status" value="1"/>
</dbReference>
<evidence type="ECO:0000313" key="2">
    <source>
        <dbReference type="EMBL" id="PIY90954.1"/>
    </source>
</evidence>
<dbReference type="AlphaFoldDB" id="A0A2M7R829"/>
<gene>
    <name evidence="2" type="ORF">COY72_00780</name>
</gene>
<dbReference type="SUPFAM" id="SSF55608">
    <property type="entry name" value="Homing endonucleases"/>
    <property type="match status" value="2"/>
</dbReference>
<evidence type="ECO:0000313" key="3">
    <source>
        <dbReference type="Proteomes" id="UP000230055"/>
    </source>
</evidence>
<dbReference type="Proteomes" id="UP000230055">
    <property type="component" value="Unassembled WGS sequence"/>
</dbReference>
<dbReference type="PROSITE" id="PS50819">
    <property type="entry name" value="INTEIN_ENDONUCLEASE"/>
    <property type="match status" value="1"/>
</dbReference>
<dbReference type="EMBL" id="PFLX01000018">
    <property type="protein sequence ID" value="PIY90954.1"/>
    <property type="molecule type" value="Genomic_DNA"/>
</dbReference>
<comment type="caution">
    <text evidence="2">The sequence shown here is derived from an EMBL/GenBank/DDBJ whole genome shotgun (WGS) entry which is preliminary data.</text>
</comment>
<sequence>MNRKAVEAQRFKIDEVFDPRGGWNRYKFNVDFFKKWSNEVAYVLGFLYADGDIEDADASSRTRYIAFASKDREIIEKIKAVLKSEHPIHFQPPRTSSDKYGHIYKSSGGFRLRIGSKRVFSDLIKLGLIPQKSKVIKFPFIPMEYLGHFLRGYFDGDGTFYIEQRKGINQRLIFKRACTILCSGSKVFLKDLSAVLAKALNLRSAKIYKGNREFRIVYFTKESVKIFKFMYKNSTGLLLKRKFDNFKRFFNIRPRWLDKEITENLNENAKYLAT</sequence>
<dbReference type="InterPro" id="IPR027434">
    <property type="entry name" value="Homing_endonucl"/>
</dbReference>
<dbReference type="InterPro" id="IPR004860">
    <property type="entry name" value="LAGLIDADG_dom"/>
</dbReference>
<dbReference type="Pfam" id="PF14528">
    <property type="entry name" value="LAGLIDADG_3"/>
    <property type="match status" value="1"/>
</dbReference>
<feature type="domain" description="DOD-type homing endonuclease" evidence="1">
    <location>
        <begin position="43"/>
        <end position="196"/>
    </location>
</feature>
<organism evidence="2 3">
    <name type="scientific">Candidatus Nealsonbacteria bacterium CG_4_10_14_0_8_um_filter_35_10</name>
    <dbReference type="NCBI Taxonomy" id="1974683"/>
    <lineage>
        <taxon>Bacteria</taxon>
        <taxon>Candidatus Nealsoniibacteriota</taxon>
    </lineage>
</organism>
<accession>A0A2M7R829</accession>